<sequence>MKVEETGKIFGNKGRIHGIRCSISRFLKGMRSNMEINNEMSHEEEMDNLKQAHKEWRQAELYFQNVTDTELIDHAIYNMEAAKKKYFYLLNQVREKVSHENA</sequence>
<evidence type="ECO:0000313" key="2">
    <source>
        <dbReference type="Proteomes" id="UP000724672"/>
    </source>
</evidence>
<organism evidence="1 2">
    <name type="scientific">Anaeromonas frigoriresistens</name>
    <dbReference type="NCBI Taxonomy" id="2683708"/>
    <lineage>
        <taxon>Bacteria</taxon>
        <taxon>Bacillati</taxon>
        <taxon>Bacillota</taxon>
        <taxon>Tissierellia</taxon>
        <taxon>Tissierellales</taxon>
        <taxon>Thermohalobacteraceae</taxon>
        <taxon>Anaeromonas</taxon>
    </lineage>
</organism>
<protein>
    <submittedName>
        <fullName evidence="1">DUF2508 family protein</fullName>
    </submittedName>
</protein>
<evidence type="ECO:0000313" key="1">
    <source>
        <dbReference type="EMBL" id="MBS4537943.1"/>
    </source>
</evidence>
<name>A0A942USV0_9FIRM</name>
<proteinExistence type="predicted"/>
<keyword evidence="2" id="KW-1185">Reference proteome</keyword>
<gene>
    <name evidence="1" type="ORF">GOQ27_05685</name>
</gene>
<dbReference type="AlphaFoldDB" id="A0A942USV0"/>
<dbReference type="Pfam" id="PF10704">
    <property type="entry name" value="DUF2508"/>
    <property type="match status" value="1"/>
</dbReference>
<dbReference type="RefSeq" id="WP_203365872.1">
    <property type="nucleotide sequence ID" value="NZ_WSFT01000024.1"/>
</dbReference>
<dbReference type="EMBL" id="WSFT01000024">
    <property type="protein sequence ID" value="MBS4537943.1"/>
    <property type="molecule type" value="Genomic_DNA"/>
</dbReference>
<accession>A0A942USV0</accession>
<reference evidence="1" key="1">
    <citation type="submission" date="2019-12" db="EMBL/GenBank/DDBJ databases">
        <title>Clostridiaceae gen. nov. sp. nov., isolated from sediment in Xinjiang, China.</title>
        <authorList>
            <person name="Zhang R."/>
        </authorList>
    </citation>
    <scope>NUCLEOTIDE SEQUENCE</scope>
    <source>
        <strain evidence="1">D2Q-11</strain>
    </source>
</reference>
<dbReference type="InterPro" id="IPR019644">
    <property type="entry name" value="DUF2508"/>
</dbReference>
<dbReference type="Proteomes" id="UP000724672">
    <property type="component" value="Unassembled WGS sequence"/>
</dbReference>
<comment type="caution">
    <text evidence="1">The sequence shown here is derived from an EMBL/GenBank/DDBJ whole genome shotgun (WGS) entry which is preliminary data.</text>
</comment>